<dbReference type="SUPFAM" id="SSF46785">
    <property type="entry name" value="Winged helix' DNA-binding domain"/>
    <property type="match status" value="1"/>
</dbReference>
<evidence type="ECO:0000256" key="2">
    <source>
        <dbReference type="ARBA" id="ARBA00023125"/>
    </source>
</evidence>
<evidence type="ECO:0000313" key="6">
    <source>
        <dbReference type="Proteomes" id="UP000214603"/>
    </source>
</evidence>
<reference evidence="6" key="1">
    <citation type="submission" date="2017-06" db="EMBL/GenBank/DDBJ databases">
        <title>Herbaspirillum phytohormonus sp. nov., isolated from the root nodule of Robinia pseudoacacia in lead-zinc mine.</title>
        <authorList>
            <person name="Fan M."/>
            <person name="Lin Y."/>
        </authorList>
    </citation>
    <scope>NUCLEOTIDE SEQUENCE [LARGE SCALE GENOMIC DNA]</scope>
    <source>
        <strain evidence="6">SC-089</strain>
    </source>
</reference>
<keyword evidence="3" id="KW-0804">Transcription</keyword>
<dbReference type="InterPro" id="IPR000524">
    <property type="entry name" value="Tscrpt_reg_HTH_GntR"/>
</dbReference>
<dbReference type="PROSITE" id="PS50949">
    <property type="entry name" value="HTH_GNTR"/>
    <property type="match status" value="1"/>
</dbReference>
<evidence type="ECO:0000313" key="5">
    <source>
        <dbReference type="EMBL" id="OWT66293.1"/>
    </source>
</evidence>
<dbReference type="RefSeq" id="WP_088601421.1">
    <property type="nucleotide sequence ID" value="NZ_NJIH01000001.1"/>
</dbReference>
<dbReference type="PANTHER" id="PTHR43537:SF5">
    <property type="entry name" value="UXU OPERON TRANSCRIPTIONAL REGULATOR"/>
    <property type="match status" value="1"/>
</dbReference>
<dbReference type="Proteomes" id="UP000214603">
    <property type="component" value="Unassembled WGS sequence"/>
</dbReference>
<dbReference type="SUPFAM" id="SSF48008">
    <property type="entry name" value="GntR ligand-binding domain-like"/>
    <property type="match status" value="1"/>
</dbReference>
<keyword evidence="2" id="KW-0238">DNA-binding</keyword>
<dbReference type="InterPro" id="IPR008920">
    <property type="entry name" value="TF_FadR/GntR_C"/>
</dbReference>
<protein>
    <recommendedName>
        <fullName evidence="4">HTH gntR-type domain-containing protein</fullName>
    </recommendedName>
</protein>
<keyword evidence="6" id="KW-1185">Reference proteome</keyword>
<dbReference type="EMBL" id="NJIH01000001">
    <property type="protein sequence ID" value="OWT66293.1"/>
    <property type="molecule type" value="Genomic_DNA"/>
</dbReference>
<proteinExistence type="predicted"/>
<dbReference type="Pfam" id="PF07729">
    <property type="entry name" value="FCD"/>
    <property type="match status" value="1"/>
</dbReference>
<dbReference type="PANTHER" id="PTHR43537">
    <property type="entry name" value="TRANSCRIPTIONAL REGULATOR, GNTR FAMILY"/>
    <property type="match status" value="1"/>
</dbReference>
<evidence type="ECO:0000259" key="4">
    <source>
        <dbReference type="PROSITE" id="PS50949"/>
    </source>
</evidence>
<sequence length="224" mass="24284">MQLGPLSQFVTLPEQIAKAIADGIIKGEIQPGASLREIPLAELFGVGRSSIREALRILERDGVVSIRPRHGASVTQLSAEEMLEIYQIRAALLGVAFELFTARATDKDLQFLGETLARVQAIAAPDEQATALIHAELSANMATYICTRCGNRKLAALLSQMSLQVARYTKLGLSSTQRRAQSVRNWQKVLDALGRRDAATANQAGKQMVTDNLTYAQSILSAGH</sequence>
<dbReference type="SMART" id="SM00895">
    <property type="entry name" value="FCD"/>
    <property type="match status" value="1"/>
</dbReference>
<gene>
    <name evidence="5" type="ORF">CEY11_00680</name>
</gene>
<dbReference type="GO" id="GO:0003677">
    <property type="term" value="F:DNA binding"/>
    <property type="evidence" value="ECO:0007669"/>
    <property type="project" value="UniProtKB-KW"/>
</dbReference>
<dbReference type="SMART" id="SM00345">
    <property type="entry name" value="HTH_GNTR"/>
    <property type="match status" value="1"/>
</dbReference>
<accession>A0A225N0G5</accession>
<dbReference type="OrthoDB" id="8959245at2"/>
<keyword evidence="1" id="KW-0805">Transcription regulation</keyword>
<evidence type="ECO:0000256" key="3">
    <source>
        <dbReference type="ARBA" id="ARBA00023163"/>
    </source>
</evidence>
<dbReference type="InterPro" id="IPR011711">
    <property type="entry name" value="GntR_C"/>
</dbReference>
<dbReference type="CDD" id="cd07377">
    <property type="entry name" value="WHTH_GntR"/>
    <property type="match status" value="1"/>
</dbReference>
<dbReference type="Gene3D" id="1.10.10.10">
    <property type="entry name" value="Winged helix-like DNA-binding domain superfamily/Winged helix DNA-binding domain"/>
    <property type="match status" value="1"/>
</dbReference>
<name>A0A225N0G5_9BURK</name>
<evidence type="ECO:0000256" key="1">
    <source>
        <dbReference type="ARBA" id="ARBA00023015"/>
    </source>
</evidence>
<comment type="caution">
    <text evidence="5">The sequence shown here is derived from an EMBL/GenBank/DDBJ whole genome shotgun (WGS) entry which is preliminary data.</text>
</comment>
<organism evidence="5 6">
    <name type="scientific">Candidimonas nitroreducens</name>
    <dbReference type="NCBI Taxonomy" id="683354"/>
    <lineage>
        <taxon>Bacteria</taxon>
        <taxon>Pseudomonadati</taxon>
        <taxon>Pseudomonadota</taxon>
        <taxon>Betaproteobacteria</taxon>
        <taxon>Burkholderiales</taxon>
        <taxon>Alcaligenaceae</taxon>
        <taxon>Candidimonas</taxon>
    </lineage>
</organism>
<dbReference type="InterPro" id="IPR036388">
    <property type="entry name" value="WH-like_DNA-bd_sf"/>
</dbReference>
<feature type="domain" description="HTH gntR-type" evidence="4">
    <location>
        <begin position="10"/>
        <end position="77"/>
    </location>
</feature>
<dbReference type="InterPro" id="IPR036390">
    <property type="entry name" value="WH_DNA-bd_sf"/>
</dbReference>
<dbReference type="GO" id="GO:0003700">
    <property type="term" value="F:DNA-binding transcription factor activity"/>
    <property type="evidence" value="ECO:0007669"/>
    <property type="project" value="InterPro"/>
</dbReference>
<dbReference type="Pfam" id="PF00392">
    <property type="entry name" value="GntR"/>
    <property type="match status" value="1"/>
</dbReference>
<dbReference type="AlphaFoldDB" id="A0A225N0G5"/>
<dbReference type="Gene3D" id="1.20.120.530">
    <property type="entry name" value="GntR ligand-binding domain-like"/>
    <property type="match status" value="1"/>
</dbReference>